<dbReference type="GO" id="GO:0016740">
    <property type="term" value="F:transferase activity"/>
    <property type="evidence" value="ECO:0007669"/>
    <property type="project" value="UniProtKB-KW"/>
</dbReference>
<dbReference type="OrthoDB" id="168093at2157"/>
<name>L0K4Y6_9EURY</name>
<evidence type="ECO:0000256" key="1">
    <source>
        <dbReference type="SAM" id="MobiDB-lite"/>
    </source>
</evidence>
<dbReference type="HOGENOM" id="CLU_1036724_0_0_2"/>
<protein>
    <submittedName>
        <fullName evidence="3">Methionyl-tRNA formyltransferase</fullName>
    </submittedName>
</protein>
<dbReference type="Gene3D" id="3.40.50.12230">
    <property type="match status" value="1"/>
</dbReference>
<dbReference type="RefSeq" id="WP_015322858.1">
    <property type="nucleotide sequence ID" value="NC_019974.1"/>
</dbReference>
<dbReference type="Pfam" id="PF00551">
    <property type="entry name" value="Formyl_trans_N"/>
    <property type="match status" value="1"/>
</dbReference>
<accession>L0K4Y6</accession>
<proteinExistence type="predicted"/>
<dbReference type="KEGG" id="nou:Natoc_3709"/>
<evidence type="ECO:0000259" key="2">
    <source>
        <dbReference type="Pfam" id="PF00551"/>
    </source>
</evidence>
<keyword evidence="3" id="KW-0808">Transferase</keyword>
<dbReference type="SUPFAM" id="SSF53328">
    <property type="entry name" value="Formyltransferase"/>
    <property type="match status" value="1"/>
</dbReference>
<organism evidence="3 4">
    <name type="scientific">Natronococcus occultus SP4</name>
    <dbReference type="NCBI Taxonomy" id="694430"/>
    <lineage>
        <taxon>Archaea</taxon>
        <taxon>Methanobacteriati</taxon>
        <taxon>Methanobacteriota</taxon>
        <taxon>Stenosarchaea group</taxon>
        <taxon>Halobacteria</taxon>
        <taxon>Halobacteriales</taxon>
        <taxon>Natrialbaceae</taxon>
        <taxon>Natronococcus</taxon>
    </lineage>
</organism>
<dbReference type="AlphaFoldDB" id="L0K4Y6"/>
<feature type="region of interest" description="Disordered" evidence="1">
    <location>
        <begin position="288"/>
        <end position="313"/>
    </location>
</feature>
<dbReference type="eggNOG" id="arCOG02825">
    <property type="taxonomic scope" value="Archaea"/>
</dbReference>
<gene>
    <name evidence="3" type="ORF">Natoc_3709</name>
</gene>
<feature type="domain" description="Formyl transferase N-terminal" evidence="2">
    <location>
        <begin position="128"/>
        <end position="234"/>
    </location>
</feature>
<dbReference type="EMBL" id="CP003929">
    <property type="protein sequence ID" value="AGB39424.1"/>
    <property type="molecule type" value="Genomic_DNA"/>
</dbReference>
<evidence type="ECO:0000313" key="4">
    <source>
        <dbReference type="Proteomes" id="UP000010878"/>
    </source>
</evidence>
<dbReference type="InterPro" id="IPR036477">
    <property type="entry name" value="Formyl_transf_N_sf"/>
</dbReference>
<dbReference type="STRING" id="694430.Natoc_3709"/>
<keyword evidence="4" id="KW-1185">Reference proteome</keyword>
<dbReference type="Proteomes" id="UP000010878">
    <property type="component" value="Chromosome"/>
</dbReference>
<dbReference type="GeneID" id="14402557"/>
<dbReference type="InterPro" id="IPR002376">
    <property type="entry name" value="Formyl_transf_N"/>
</dbReference>
<reference evidence="3 4" key="1">
    <citation type="submission" date="2012-11" db="EMBL/GenBank/DDBJ databases">
        <title>FINISHED of Natronococcus occultus SP4, DSM 3396.</title>
        <authorList>
            <consortium name="DOE Joint Genome Institute"/>
            <person name="Eisen J."/>
            <person name="Huntemann M."/>
            <person name="Wei C.-L."/>
            <person name="Han J."/>
            <person name="Detter J.C."/>
            <person name="Han C."/>
            <person name="Tapia R."/>
            <person name="Chen A."/>
            <person name="Kyrpides N."/>
            <person name="Mavromatis K."/>
            <person name="Markowitz V."/>
            <person name="Szeto E."/>
            <person name="Ivanova N."/>
            <person name="Mikhailova N."/>
            <person name="Ovchinnikova G."/>
            <person name="Pagani I."/>
            <person name="Pati A."/>
            <person name="Goodwin L."/>
            <person name="Nordberg H.P."/>
            <person name="Cantor M.N."/>
            <person name="Hua S.X."/>
            <person name="Woyke T."/>
            <person name="Eisen J."/>
            <person name="Klenk H.-P."/>
            <person name="Klenk H.-P."/>
        </authorList>
    </citation>
    <scope>NUCLEOTIDE SEQUENCE [LARGE SCALE GENOMIC DNA]</scope>
    <source>
        <strain evidence="3 4">SP4</strain>
    </source>
</reference>
<evidence type="ECO:0000313" key="3">
    <source>
        <dbReference type="EMBL" id="AGB39424.1"/>
    </source>
</evidence>
<sequence length="313" mass="34769">MAGFGPKRIGVLADPYLNGWQVRALERLQADHDVTIPLIVTNEEKADGDPEAWNTRTRIGLADVRQFFELLDRERAWALVLAERNLAKLIGEERPLWRRHAVENVAPLAETDHVPCDPVRDGAWYEFPDEVVDRVARDCDALVLFGFGLIRGPILEAPEFGVLSFHPADIRSYRGMGPPAVFRDGQDRCGTTLQRLDESIDGGEIVAYDDVPIGDCPTLWDVFDRAATRQIALLSEGVANLQAPDFEPATVPEDELGEVYYRKRRRELSFSGGILLQNLVGRAERRLRHGRPGGSTTEPSAPVSGPGRPRSGD</sequence>